<dbReference type="VEuPathDB" id="FungiDB:RhiirFUN_001556"/>
<evidence type="ECO:0000313" key="2">
    <source>
        <dbReference type="EMBL" id="PKC01277.1"/>
    </source>
</evidence>
<gene>
    <name evidence="2" type="ORF">RhiirA5_426962</name>
</gene>
<dbReference type="EMBL" id="LLXJ01001652">
    <property type="protein sequence ID" value="PKC01277.1"/>
    <property type="molecule type" value="Genomic_DNA"/>
</dbReference>
<comment type="caution">
    <text evidence="2">The sequence shown here is derived from an EMBL/GenBank/DDBJ whole genome shotgun (WGS) entry which is preliminary data.</text>
</comment>
<dbReference type="VEuPathDB" id="FungiDB:RhiirA1_460876"/>
<reference evidence="2 3" key="1">
    <citation type="submission" date="2016-04" db="EMBL/GenBank/DDBJ databases">
        <title>Genome analyses suggest a sexual origin of heterokaryosis in a supposedly ancient asexual fungus.</title>
        <authorList>
            <person name="Ropars J."/>
            <person name="Sedzielewska K."/>
            <person name="Noel J."/>
            <person name="Charron P."/>
            <person name="Farinelli L."/>
            <person name="Marton T."/>
            <person name="Kruger M."/>
            <person name="Pelin A."/>
            <person name="Brachmann A."/>
            <person name="Corradi N."/>
        </authorList>
    </citation>
    <scope>NUCLEOTIDE SEQUENCE [LARGE SCALE GENOMIC DNA]</scope>
    <source>
        <strain evidence="2 3">A5</strain>
    </source>
</reference>
<reference evidence="2 3" key="2">
    <citation type="submission" date="2017-09" db="EMBL/GenBank/DDBJ databases">
        <title>Extensive intraspecific genome diversity in a model arbuscular mycorrhizal fungus.</title>
        <authorList>
            <person name="Chen E.C."/>
            <person name="Morin E."/>
            <person name="Beaudet D."/>
            <person name="Noel J."/>
            <person name="Ndikumana S."/>
            <person name="Charron P."/>
            <person name="St-Onge C."/>
            <person name="Giorgi J."/>
            <person name="Grigoriev I.V."/>
            <person name="Roux C."/>
            <person name="Martin F.M."/>
            <person name="Corradi N."/>
        </authorList>
    </citation>
    <scope>NUCLEOTIDE SEQUENCE [LARGE SCALE GENOMIC DNA]</scope>
    <source>
        <strain evidence="2 3">A5</strain>
    </source>
</reference>
<sequence>MEQSRILNQKAVEEWFSQELIRKNSSVAKNKAQLLIEMFSNAANPVVGFFHDPLLSRISSSVDESNEDEDEIISGILTPTPKKDKQKACVTVDKQVKNQSTMAKPDAKTSAKNSHKKKKSSEPEATQILTGYEAVREDLRHYSIPVRWFPASWTLRERKQCEKFQAAIHDILEDMTTASLWIIRKPAEFLMKCGASSFKIIQTSKGRELGDHT</sequence>
<name>A0A2N0P390_9GLOM</name>
<evidence type="ECO:0000313" key="3">
    <source>
        <dbReference type="Proteomes" id="UP000232722"/>
    </source>
</evidence>
<protein>
    <submittedName>
        <fullName evidence="2">Uncharacterized protein</fullName>
    </submittedName>
</protein>
<evidence type="ECO:0000256" key="1">
    <source>
        <dbReference type="SAM" id="MobiDB-lite"/>
    </source>
</evidence>
<proteinExistence type="predicted"/>
<accession>A0A2N0P390</accession>
<dbReference type="Proteomes" id="UP000232722">
    <property type="component" value="Unassembled WGS sequence"/>
</dbReference>
<dbReference type="AlphaFoldDB" id="A0A2N0P390"/>
<organism evidence="2 3">
    <name type="scientific">Rhizophagus irregularis</name>
    <dbReference type="NCBI Taxonomy" id="588596"/>
    <lineage>
        <taxon>Eukaryota</taxon>
        <taxon>Fungi</taxon>
        <taxon>Fungi incertae sedis</taxon>
        <taxon>Mucoromycota</taxon>
        <taxon>Glomeromycotina</taxon>
        <taxon>Glomeromycetes</taxon>
        <taxon>Glomerales</taxon>
        <taxon>Glomeraceae</taxon>
        <taxon>Rhizophagus</taxon>
    </lineage>
</organism>
<feature type="region of interest" description="Disordered" evidence="1">
    <location>
        <begin position="87"/>
        <end position="125"/>
    </location>
</feature>